<name>A0ACB7PH70_9PEZI</name>
<dbReference type="Proteomes" id="UP000724584">
    <property type="component" value="Unassembled WGS sequence"/>
</dbReference>
<reference evidence="1 2" key="1">
    <citation type="journal article" date="2021" name="Nat. Commun.">
        <title>Genetic determinants of endophytism in the Arabidopsis root mycobiome.</title>
        <authorList>
            <person name="Mesny F."/>
            <person name="Miyauchi S."/>
            <person name="Thiergart T."/>
            <person name="Pickel B."/>
            <person name="Atanasova L."/>
            <person name="Karlsson M."/>
            <person name="Huettel B."/>
            <person name="Barry K.W."/>
            <person name="Haridas S."/>
            <person name="Chen C."/>
            <person name="Bauer D."/>
            <person name="Andreopoulos W."/>
            <person name="Pangilinan J."/>
            <person name="LaButti K."/>
            <person name="Riley R."/>
            <person name="Lipzen A."/>
            <person name="Clum A."/>
            <person name="Drula E."/>
            <person name="Henrissat B."/>
            <person name="Kohler A."/>
            <person name="Grigoriev I.V."/>
            <person name="Martin F.M."/>
            <person name="Hacquard S."/>
        </authorList>
    </citation>
    <scope>NUCLEOTIDE SEQUENCE [LARGE SCALE GENOMIC DNA]</scope>
    <source>
        <strain evidence="1 2">MPI-SDFR-AT-0079</strain>
    </source>
</reference>
<organism evidence="1 2">
    <name type="scientific">Chaetomium tenue</name>
    <dbReference type="NCBI Taxonomy" id="1854479"/>
    <lineage>
        <taxon>Eukaryota</taxon>
        <taxon>Fungi</taxon>
        <taxon>Dikarya</taxon>
        <taxon>Ascomycota</taxon>
        <taxon>Pezizomycotina</taxon>
        <taxon>Sordariomycetes</taxon>
        <taxon>Sordariomycetidae</taxon>
        <taxon>Sordariales</taxon>
        <taxon>Chaetomiaceae</taxon>
        <taxon>Chaetomium</taxon>
    </lineage>
</organism>
<gene>
    <name evidence="1" type="ORF">F5144DRAFT_641296</name>
</gene>
<proteinExistence type="predicted"/>
<dbReference type="EMBL" id="JAGIZQ010000002">
    <property type="protein sequence ID" value="KAH6640870.1"/>
    <property type="molecule type" value="Genomic_DNA"/>
</dbReference>
<evidence type="ECO:0000313" key="2">
    <source>
        <dbReference type="Proteomes" id="UP000724584"/>
    </source>
</evidence>
<sequence length="529" mass="59452">MSRNIARSAPPSAGPRPLFGVEIEIFVRLLPHVENAIDEAALSNPRSLPSYWRDWDPTLPNNSRDLDAKQDQRNCVGAAIKAIIDAALGPRNGWKCESDASLKEFKLTEPPNVRKWWGIEIISPPMSSNKQWQTEIKTIFDVVGESFDFWTNENCACHVHVSPGPTKNSTYSLTDLNQMAKGAFFWEDALCDLLPPERRVNRYADPNYTYFCHQEYLDVPRDGWAPIFHELDAVTSQGQDTFLYYMRGGANQTRYISTSFDPFTKYGTVELRRQAGAASALTVIHRVLLALTLHVSSMNYDFGRAARRRDYPHGDELIKELSRCIKLLPETCLGSRFQNWLKFCQESYEDGESFPEKGINRQERNLRNGGDVPTAGRGGGGGGASSPARGPSRQGAARPARRDQVPPGGWPGDSPTSAPRPLARQGTRVSRDESPVRRPLARRTRDPSRPPAARASSPPRQRVRHVAARDESPVRRPLARRQAAPRDESPVRRPLARTRTTRVPAESSGRRLPARRRAEEGYDGDEWYD</sequence>
<comment type="caution">
    <text evidence="1">The sequence shown here is derived from an EMBL/GenBank/DDBJ whole genome shotgun (WGS) entry which is preliminary data.</text>
</comment>
<protein>
    <submittedName>
        <fullName evidence="1">Amidoligase enzyme-domain-containing protein</fullName>
    </submittedName>
</protein>
<keyword evidence="2" id="KW-1185">Reference proteome</keyword>
<accession>A0ACB7PH70</accession>
<evidence type="ECO:0000313" key="1">
    <source>
        <dbReference type="EMBL" id="KAH6640870.1"/>
    </source>
</evidence>